<dbReference type="Pfam" id="PF00618">
    <property type="entry name" value="RasGEF_N"/>
    <property type="match status" value="1"/>
</dbReference>
<evidence type="ECO:0000256" key="3">
    <source>
        <dbReference type="PROSITE-ProRule" id="PRU00168"/>
    </source>
</evidence>
<dbReference type="AlphaFoldDB" id="A0A1X2HKU1"/>
<feature type="domain" description="Ras-GEF" evidence="7">
    <location>
        <begin position="910"/>
        <end position="1146"/>
    </location>
</feature>
<dbReference type="Pfam" id="PF25006">
    <property type="entry name" value="DUF7783"/>
    <property type="match status" value="1"/>
</dbReference>
<evidence type="ECO:0000313" key="10">
    <source>
        <dbReference type="EMBL" id="ORY99206.1"/>
    </source>
</evidence>
<dbReference type="SMART" id="SM00229">
    <property type="entry name" value="RasGEFN"/>
    <property type="match status" value="1"/>
</dbReference>
<dbReference type="PROSITE" id="PS00720">
    <property type="entry name" value="RASGEF"/>
    <property type="match status" value="1"/>
</dbReference>
<evidence type="ECO:0000313" key="11">
    <source>
        <dbReference type="Proteomes" id="UP000242180"/>
    </source>
</evidence>
<reference evidence="10 11" key="1">
    <citation type="submission" date="2016-07" db="EMBL/GenBank/DDBJ databases">
        <title>Pervasive Adenine N6-methylation of Active Genes in Fungi.</title>
        <authorList>
            <consortium name="DOE Joint Genome Institute"/>
            <person name="Mondo S.J."/>
            <person name="Dannebaum R.O."/>
            <person name="Kuo R.C."/>
            <person name="Labutti K."/>
            <person name="Haridas S."/>
            <person name="Kuo A."/>
            <person name="Salamov A."/>
            <person name="Ahrendt S.R."/>
            <person name="Lipzen A."/>
            <person name="Sullivan W."/>
            <person name="Andreopoulos W.B."/>
            <person name="Clum A."/>
            <person name="Lindquist E."/>
            <person name="Daum C."/>
            <person name="Ramamoorthy G.K."/>
            <person name="Gryganskyi A."/>
            <person name="Culley D."/>
            <person name="Magnuson J.K."/>
            <person name="James T.Y."/>
            <person name="O'Malley M.A."/>
            <person name="Stajich J.E."/>
            <person name="Spatafora J.W."/>
            <person name="Visel A."/>
            <person name="Grigoriev I.V."/>
        </authorList>
    </citation>
    <scope>NUCLEOTIDE SEQUENCE [LARGE SCALE GENOMIC DNA]</scope>
    <source>
        <strain evidence="10 11">NRRL 2496</strain>
    </source>
</reference>
<dbReference type="InterPro" id="IPR000651">
    <property type="entry name" value="Ras-like_Gua-exchang_fac_N"/>
</dbReference>
<dbReference type="InterPro" id="IPR036964">
    <property type="entry name" value="RASGEF_cat_dom_sf"/>
</dbReference>
<dbReference type="OrthoDB" id="546434at2759"/>
<feature type="region of interest" description="Disordered" evidence="5">
    <location>
        <begin position="605"/>
        <end position="724"/>
    </location>
</feature>
<protein>
    <submittedName>
        <fullName evidence="10">Ras guanine nucleotide exchange factor domain-containing protein</fullName>
    </submittedName>
</protein>
<feature type="domain" description="SH3" evidence="6">
    <location>
        <begin position="6"/>
        <end position="65"/>
    </location>
</feature>
<evidence type="ECO:0000256" key="1">
    <source>
        <dbReference type="ARBA" id="ARBA00022443"/>
    </source>
</evidence>
<dbReference type="InterPro" id="IPR036020">
    <property type="entry name" value="WW_dom_sf"/>
</dbReference>
<dbReference type="OMA" id="CQAITSP"/>
<dbReference type="PRINTS" id="PR00452">
    <property type="entry name" value="SH3DOMAIN"/>
</dbReference>
<gene>
    <name evidence="10" type="ORF">BCR43DRAFT_562513</name>
</gene>
<dbReference type="SMART" id="SM00326">
    <property type="entry name" value="SH3"/>
    <property type="match status" value="1"/>
</dbReference>
<dbReference type="SMART" id="SM00147">
    <property type="entry name" value="RasGEF"/>
    <property type="match status" value="1"/>
</dbReference>
<feature type="domain" description="N-terminal Ras-GEF" evidence="9">
    <location>
        <begin position="745"/>
        <end position="874"/>
    </location>
</feature>
<dbReference type="Pfam" id="PF00018">
    <property type="entry name" value="SH3_1"/>
    <property type="match status" value="1"/>
</dbReference>
<dbReference type="Gene3D" id="2.30.30.40">
    <property type="entry name" value="SH3 Domains"/>
    <property type="match status" value="1"/>
</dbReference>
<dbReference type="InterPro" id="IPR036028">
    <property type="entry name" value="SH3-like_dom_sf"/>
</dbReference>
<evidence type="ECO:0000259" key="7">
    <source>
        <dbReference type="PROSITE" id="PS50009"/>
    </source>
</evidence>
<dbReference type="InterPro" id="IPR019804">
    <property type="entry name" value="Ras_G-nucl-exch_fac_CS"/>
</dbReference>
<evidence type="ECO:0000256" key="4">
    <source>
        <dbReference type="PROSITE-ProRule" id="PRU00192"/>
    </source>
</evidence>
<organism evidence="10 11">
    <name type="scientific">Syncephalastrum racemosum</name>
    <name type="common">Filamentous fungus</name>
    <dbReference type="NCBI Taxonomy" id="13706"/>
    <lineage>
        <taxon>Eukaryota</taxon>
        <taxon>Fungi</taxon>
        <taxon>Fungi incertae sedis</taxon>
        <taxon>Mucoromycota</taxon>
        <taxon>Mucoromycotina</taxon>
        <taxon>Mucoromycetes</taxon>
        <taxon>Mucorales</taxon>
        <taxon>Syncephalastraceae</taxon>
        <taxon>Syncephalastrum</taxon>
    </lineage>
</organism>
<dbReference type="STRING" id="13706.A0A1X2HKU1"/>
<dbReference type="SUPFAM" id="SSF48366">
    <property type="entry name" value="Ras GEF"/>
    <property type="match status" value="1"/>
</dbReference>
<dbReference type="GO" id="GO:0007265">
    <property type="term" value="P:Ras protein signal transduction"/>
    <property type="evidence" value="ECO:0007669"/>
    <property type="project" value="TreeGrafter"/>
</dbReference>
<dbReference type="CDD" id="cd00201">
    <property type="entry name" value="WW"/>
    <property type="match status" value="1"/>
</dbReference>
<dbReference type="PANTHER" id="PTHR23113">
    <property type="entry name" value="GUANINE NUCLEOTIDE EXCHANGE FACTOR"/>
    <property type="match status" value="1"/>
</dbReference>
<dbReference type="EMBL" id="MCGN01000003">
    <property type="protein sequence ID" value="ORY99206.1"/>
    <property type="molecule type" value="Genomic_DNA"/>
</dbReference>
<feature type="compositionally biased region" description="Polar residues" evidence="5">
    <location>
        <begin position="679"/>
        <end position="697"/>
    </location>
</feature>
<dbReference type="InterPro" id="IPR001452">
    <property type="entry name" value="SH3_domain"/>
</dbReference>
<dbReference type="CDD" id="cd06224">
    <property type="entry name" value="REM"/>
    <property type="match status" value="1"/>
</dbReference>
<evidence type="ECO:0000259" key="8">
    <source>
        <dbReference type="PROSITE" id="PS50020"/>
    </source>
</evidence>
<dbReference type="InterPro" id="IPR001895">
    <property type="entry name" value="RASGEF_cat_dom"/>
</dbReference>
<dbReference type="PROSITE" id="PS50212">
    <property type="entry name" value="RASGEF_NTER"/>
    <property type="match status" value="1"/>
</dbReference>
<dbReference type="InterPro" id="IPR023578">
    <property type="entry name" value="Ras_GEF_dom_sf"/>
</dbReference>
<dbReference type="PANTHER" id="PTHR23113:SF368">
    <property type="entry name" value="CELL DIVISION CONTROL PROTEIN 25"/>
    <property type="match status" value="1"/>
</dbReference>
<dbReference type="GO" id="GO:0005886">
    <property type="term" value="C:plasma membrane"/>
    <property type="evidence" value="ECO:0007669"/>
    <property type="project" value="TreeGrafter"/>
</dbReference>
<feature type="region of interest" description="Disordered" evidence="5">
    <location>
        <begin position="182"/>
        <end position="205"/>
    </location>
</feature>
<dbReference type="InParanoid" id="A0A1X2HKU1"/>
<dbReference type="CDD" id="cd00155">
    <property type="entry name" value="RasGEF"/>
    <property type="match status" value="1"/>
</dbReference>
<dbReference type="SUPFAM" id="SSF51045">
    <property type="entry name" value="WW domain"/>
    <property type="match status" value="1"/>
</dbReference>
<dbReference type="Pfam" id="PF00617">
    <property type="entry name" value="RasGEF"/>
    <property type="match status" value="1"/>
</dbReference>
<keyword evidence="1 4" id="KW-0728">SH3 domain</keyword>
<feature type="region of interest" description="Disordered" evidence="5">
    <location>
        <begin position="144"/>
        <end position="166"/>
    </location>
</feature>
<evidence type="ECO:0000256" key="2">
    <source>
        <dbReference type="ARBA" id="ARBA00022658"/>
    </source>
</evidence>
<dbReference type="InterPro" id="IPR056685">
    <property type="entry name" value="DUF7783"/>
</dbReference>
<dbReference type="PROSITE" id="PS50009">
    <property type="entry name" value="RASGEF_CAT"/>
    <property type="match status" value="1"/>
</dbReference>
<dbReference type="Pfam" id="PF00397">
    <property type="entry name" value="WW"/>
    <property type="match status" value="1"/>
</dbReference>
<proteinExistence type="predicted"/>
<sequence length="1162" mass="130368">MASMPRILCTVRALHPFHSPEQSSLSFEKGDFIDVLAQLDSGWWDGWCNGARGWFPSNYVEMVSVNPDVAEAVRPTARNRNEEHLQQQHLQQQQQQQHLQQQQQMQQQHQQHQMQRARGMLPTIPGSDEDVQDMSQYYYDSMTGSVQYRPDPTTPLPHHNGSLDSEDEDHFVDAATKRISLDSAAGVDDQHTASRPSESAADDSRMDAEHIMSQWVERTTPQGRKYFCNLVTQETTWDYEEIDKTTGHLKRQEDEDDESEPKTPTRATGLGDDAATVNMSVSTATANEGEPLTWQKLSADIALSIHQLNMTAQQSQRQLFVPQAAAVVESIRLMLYAAGLMERDSHHTQDPMLRNPHRAVMASLSKLVLSAKIAAEVSASPSMSSDIIFKLQKDAGDVLAAVRNFVTACQQRQVRIEHIAPRLIKDKKAKAEENAEEATPPKARYPLNQDLLVSLQTHANQIYGSVEALSAASAHAIEIQHEDDLVGHPAAQPAKVRTHVVSLFKTISGQISQYLVLLEGICLVDADKSLASAIAEFKAEKQYLYDAFGRLFGAIQTLSDVNVAISSSVTRIDEALLNVEDALGRIFACVQLLVGQRRIMLARRGTSDTKESLTGSSETSMPPHPTSPRRVDDAGSGSSFTGQPPPGDEDYDSDTLETGTRSAAKEDNALSVPTRRAQRQPSSASNNSSAWQFMNTDPSTPPLPMPSPTVRSRQPSTKSDERSTISSNAWFLGHDHPPGEIMFSSEGALKGGTLAALVERLTLHDTLDTSFIANFLLTYRSFCTTEEFVNLLEQRYTLVAPKNLTPEELEAWSDQKQKLIRLRVFNVMKNWLENYYNEEDEFILDRLEFFTNTVIRDTSSFSADQLIRLIRKRREIDADDGLKKLVPNTNTGPTPVMPKNINKVTLLDTDPLELARQLSLVDFKLYSSIRPIECLNKAWSRDDDGADVAVHVKQSIDYCNKLTSWVTGSILEHDEAKRRVVVIKHWALVADRCRALNNYNTCMAILSAFDNSAVGRLRRTWEMVGNRTNQTLNYIRKLMGANRNFTEYREMIHSVNPPCIPFLGIYLQDLTFIEDGNPDFLAKSNNLINFAKRQKTAEVIREIKQFQSSPYNLQEVPVIQHFIKTNLDDSLDVETLYERSLEIEPRTTTAAAEAARLLEMIN</sequence>
<feature type="region of interest" description="Disordered" evidence="5">
    <location>
        <begin position="81"/>
        <end position="131"/>
    </location>
</feature>
<feature type="region of interest" description="Disordered" evidence="5">
    <location>
        <begin position="246"/>
        <end position="272"/>
    </location>
</feature>
<dbReference type="PROSITE" id="PS50002">
    <property type="entry name" value="SH3"/>
    <property type="match status" value="1"/>
</dbReference>
<dbReference type="InterPro" id="IPR001202">
    <property type="entry name" value="WW_dom"/>
</dbReference>
<comment type="caution">
    <text evidence="10">The sequence shown here is derived from an EMBL/GenBank/DDBJ whole genome shotgun (WGS) entry which is preliminary data.</text>
</comment>
<accession>A0A1X2HKU1</accession>
<dbReference type="SUPFAM" id="SSF50044">
    <property type="entry name" value="SH3-domain"/>
    <property type="match status" value="1"/>
</dbReference>
<evidence type="ECO:0000256" key="5">
    <source>
        <dbReference type="SAM" id="MobiDB-lite"/>
    </source>
</evidence>
<dbReference type="Gene3D" id="1.10.840.10">
    <property type="entry name" value="Ras guanine-nucleotide exchange factors catalytic domain"/>
    <property type="match status" value="1"/>
</dbReference>
<dbReference type="PROSITE" id="PS50020">
    <property type="entry name" value="WW_DOMAIN_2"/>
    <property type="match status" value="1"/>
</dbReference>
<keyword evidence="2 3" id="KW-0344">Guanine-nucleotide releasing factor</keyword>
<feature type="domain" description="WW" evidence="8">
    <location>
        <begin position="209"/>
        <end position="242"/>
    </location>
</feature>
<name>A0A1X2HKU1_SYNRA</name>
<dbReference type="InterPro" id="IPR008937">
    <property type="entry name" value="Ras-like_GEF"/>
</dbReference>
<dbReference type="Gene3D" id="1.20.870.10">
    <property type="entry name" value="Son of sevenless (SoS) protein Chain: S domain 1"/>
    <property type="match status" value="1"/>
</dbReference>
<dbReference type="FunCoup" id="A0A1X2HKU1">
    <property type="interactions" value="74"/>
</dbReference>
<dbReference type="GO" id="GO:0005085">
    <property type="term" value="F:guanyl-nucleotide exchange factor activity"/>
    <property type="evidence" value="ECO:0007669"/>
    <property type="project" value="UniProtKB-KW"/>
</dbReference>
<dbReference type="Proteomes" id="UP000242180">
    <property type="component" value="Unassembled WGS sequence"/>
</dbReference>
<evidence type="ECO:0000259" key="6">
    <source>
        <dbReference type="PROSITE" id="PS50002"/>
    </source>
</evidence>
<evidence type="ECO:0000259" key="9">
    <source>
        <dbReference type="PROSITE" id="PS50212"/>
    </source>
</evidence>
<dbReference type="Gene3D" id="2.20.70.10">
    <property type="match status" value="1"/>
</dbReference>
<feature type="compositionally biased region" description="Low complexity" evidence="5">
    <location>
        <begin position="87"/>
        <end position="114"/>
    </location>
</feature>
<keyword evidence="11" id="KW-1185">Reference proteome</keyword>